<gene>
    <name evidence="5" type="ORF">VSDG_09604</name>
</gene>
<dbReference type="EMBL" id="LJZO01000079">
    <property type="protein sequence ID" value="ROV87601.1"/>
    <property type="molecule type" value="Genomic_DNA"/>
</dbReference>
<keyword evidence="6" id="KW-1185">Reference proteome</keyword>
<evidence type="ECO:0000256" key="1">
    <source>
        <dbReference type="ARBA" id="ARBA00022603"/>
    </source>
</evidence>
<dbReference type="PROSITE" id="PS51683">
    <property type="entry name" value="SAM_OMT_II"/>
    <property type="match status" value="1"/>
</dbReference>
<keyword evidence="2" id="KW-0808">Transferase</keyword>
<evidence type="ECO:0000256" key="2">
    <source>
        <dbReference type="ARBA" id="ARBA00022679"/>
    </source>
</evidence>
<comment type="caution">
    <text evidence="5">The sequence shown here is derived from an EMBL/GenBank/DDBJ whole genome shotgun (WGS) entry which is preliminary data.</text>
</comment>
<dbReference type="GO" id="GO:0032259">
    <property type="term" value="P:methylation"/>
    <property type="evidence" value="ECO:0007669"/>
    <property type="project" value="UniProtKB-KW"/>
</dbReference>
<dbReference type="InterPro" id="IPR001077">
    <property type="entry name" value="COMT_C"/>
</dbReference>
<evidence type="ECO:0000259" key="4">
    <source>
        <dbReference type="Pfam" id="PF00891"/>
    </source>
</evidence>
<feature type="domain" description="O-methyltransferase C-terminal" evidence="4">
    <location>
        <begin position="226"/>
        <end position="366"/>
    </location>
</feature>
<evidence type="ECO:0000313" key="5">
    <source>
        <dbReference type="EMBL" id="ROV87601.1"/>
    </source>
</evidence>
<dbReference type="InterPro" id="IPR036390">
    <property type="entry name" value="WH_DNA-bd_sf"/>
</dbReference>
<protein>
    <recommendedName>
        <fullName evidence="4">O-methyltransferase C-terminal domain-containing protein</fullName>
    </recommendedName>
</protein>
<dbReference type="Gene3D" id="3.40.50.150">
    <property type="entry name" value="Vaccinia Virus protein VP39"/>
    <property type="match status" value="1"/>
</dbReference>
<dbReference type="InterPro" id="IPR016461">
    <property type="entry name" value="COMT-like"/>
</dbReference>
<name>A0A423V9Y6_CYTCH</name>
<dbReference type="AlphaFoldDB" id="A0A423V9Y6"/>
<keyword evidence="3" id="KW-0949">S-adenosyl-L-methionine</keyword>
<dbReference type="InterPro" id="IPR029063">
    <property type="entry name" value="SAM-dependent_MTases_sf"/>
</dbReference>
<dbReference type="SUPFAM" id="SSF46785">
    <property type="entry name" value="Winged helix' DNA-binding domain"/>
    <property type="match status" value="1"/>
</dbReference>
<accession>A0A423V9Y6</accession>
<dbReference type="PANTHER" id="PTHR43712:SF12">
    <property type="entry name" value="STERIGMATOCYSTIN 8-O-METHYLTRANSFERASE"/>
    <property type="match status" value="1"/>
</dbReference>
<dbReference type="GO" id="GO:0008171">
    <property type="term" value="F:O-methyltransferase activity"/>
    <property type="evidence" value="ECO:0007669"/>
    <property type="project" value="InterPro"/>
</dbReference>
<sequence>MSSRESLPRIIQLANTISASAAMVHEALATRNISFPSFDEDASYSIPLEVSKDHDAVLDATAELHDLLLEPLNLIHRHCGHNNPVCMLAITTFDIASMVPSNGKISFGDISKQTPMTEEVTTRLLRHAMTMRIFQEPDPGMVAHTAASKMVEALEKWPGSQEPSETGYSLNNHLNTLYEVFGKDSKRAGRWERGMQVFGQRPQFGPSYTTDYYDWASLGQAQVVFFGPGNEHISLALAKQFSDLNIVIQTLPQIVENSTVPEELQAKVTFMSHDLFNQQPVKGADVYFLRWCLHNWSNKYCTLMLQALVPALKNKARLIIQETIMPEPGTVALWKEKNTRATDINMAAAFNGQERTESELESLIKQVDSRFNLCRVIEPPGSALGMLEFVWMDQPSE</sequence>
<dbReference type="OrthoDB" id="1606438at2759"/>
<dbReference type="SUPFAM" id="SSF53335">
    <property type="entry name" value="S-adenosyl-L-methionine-dependent methyltransferases"/>
    <property type="match status" value="1"/>
</dbReference>
<dbReference type="Pfam" id="PF00891">
    <property type="entry name" value="Methyltransf_2"/>
    <property type="match status" value="1"/>
</dbReference>
<dbReference type="Proteomes" id="UP000284375">
    <property type="component" value="Unassembled WGS sequence"/>
</dbReference>
<proteinExistence type="predicted"/>
<evidence type="ECO:0000256" key="3">
    <source>
        <dbReference type="ARBA" id="ARBA00022691"/>
    </source>
</evidence>
<organism evidence="5 6">
    <name type="scientific">Cytospora chrysosperma</name>
    <name type="common">Cytospora canker fungus</name>
    <name type="synonym">Sphaeria chrysosperma</name>
    <dbReference type="NCBI Taxonomy" id="252740"/>
    <lineage>
        <taxon>Eukaryota</taxon>
        <taxon>Fungi</taxon>
        <taxon>Dikarya</taxon>
        <taxon>Ascomycota</taxon>
        <taxon>Pezizomycotina</taxon>
        <taxon>Sordariomycetes</taxon>
        <taxon>Sordariomycetidae</taxon>
        <taxon>Diaporthales</taxon>
        <taxon>Cytosporaceae</taxon>
        <taxon>Cytospora</taxon>
    </lineage>
</organism>
<keyword evidence="1" id="KW-0489">Methyltransferase</keyword>
<dbReference type="PANTHER" id="PTHR43712">
    <property type="entry name" value="PUTATIVE (AFU_ORTHOLOGUE AFUA_4G14580)-RELATED"/>
    <property type="match status" value="1"/>
</dbReference>
<reference evidence="5 6" key="1">
    <citation type="submission" date="2015-09" db="EMBL/GenBank/DDBJ databases">
        <title>Host preference determinants of Valsa canker pathogens revealed by comparative genomics.</title>
        <authorList>
            <person name="Yin Z."/>
            <person name="Huang L."/>
        </authorList>
    </citation>
    <scope>NUCLEOTIDE SEQUENCE [LARGE SCALE GENOMIC DNA]</scope>
    <source>
        <strain evidence="5 6">YSFL</strain>
    </source>
</reference>
<evidence type="ECO:0000313" key="6">
    <source>
        <dbReference type="Proteomes" id="UP000284375"/>
    </source>
</evidence>